<keyword evidence="5 6" id="KW-0233">DNA recombination</keyword>
<keyword evidence="6" id="KW-0814">Transposable element</keyword>
<dbReference type="InterPro" id="IPR001207">
    <property type="entry name" value="Transposase_mutator"/>
</dbReference>
<comment type="caution">
    <text evidence="8">The sequence shown here is derived from an EMBL/GenBank/DDBJ whole genome shotgun (WGS) entry which is preliminary data.</text>
</comment>
<evidence type="ECO:0000313" key="9">
    <source>
        <dbReference type="Proteomes" id="UP000240912"/>
    </source>
</evidence>
<accession>A0A2T3HQ58</accession>
<name>A0A2T3HQ58_9SPHI</name>
<dbReference type="PANTHER" id="PTHR33217">
    <property type="entry name" value="TRANSPOSASE FOR INSERTION SEQUENCE ELEMENT IS1081"/>
    <property type="match status" value="1"/>
</dbReference>
<evidence type="ECO:0000256" key="1">
    <source>
        <dbReference type="ARBA" id="ARBA00002190"/>
    </source>
</evidence>
<evidence type="ECO:0000256" key="5">
    <source>
        <dbReference type="ARBA" id="ARBA00023172"/>
    </source>
</evidence>
<keyword evidence="4 6" id="KW-0238">DNA-binding</keyword>
<evidence type="ECO:0000256" key="4">
    <source>
        <dbReference type="ARBA" id="ARBA00023125"/>
    </source>
</evidence>
<comment type="function">
    <text evidence="1 6">Required for the transposition of the insertion element.</text>
</comment>
<dbReference type="GO" id="GO:0006313">
    <property type="term" value="P:DNA transposition"/>
    <property type="evidence" value="ECO:0007669"/>
    <property type="project" value="UniProtKB-UniRule"/>
</dbReference>
<comment type="similarity">
    <text evidence="2 6">Belongs to the transposase mutator family.</text>
</comment>
<protein>
    <recommendedName>
        <fullName evidence="6">Mutator family transposase</fullName>
    </recommendedName>
</protein>
<gene>
    <name evidence="8" type="ORF">C7T94_03840</name>
</gene>
<evidence type="ECO:0000256" key="2">
    <source>
        <dbReference type="ARBA" id="ARBA00010961"/>
    </source>
</evidence>
<evidence type="ECO:0000256" key="3">
    <source>
        <dbReference type="ARBA" id="ARBA00022578"/>
    </source>
</evidence>
<dbReference type="AlphaFoldDB" id="A0A2T3HQ58"/>
<dbReference type="RefSeq" id="WP_204353201.1">
    <property type="nucleotide sequence ID" value="NZ_KZ686268.1"/>
</dbReference>
<sequence>MATQEDFDFESFKKEAIAGLYAGKKMTGTDGVLAPMMKHFLESMMTGELEHHISESKLAGQANRKNGKSKKTVRSLSSGEFELETGRDRLGTFDPKVVPKRQLIIT</sequence>
<proteinExistence type="inferred from homology"/>
<dbReference type="Pfam" id="PF00872">
    <property type="entry name" value="Transposase_mut"/>
    <property type="match status" value="1"/>
</dbReference>
<dbReference type="GO" id="GO:0004803">
    <property type="term" value="F:transposase activity"/>
    <property type="evidence" value="ECO:0007669"/>
    <property type="project" value="UniProtKB-UniRule"/>
</dbReference>
<evidence type="ECO:0000256" key="7">
    <source>
        <dbReference type="SAM" id="MobiDB-lite"/>
    </source>
</evidence>
<dbReference type="Proteomes" id="UP000240912">
    <property type="component" value="Unassembled WGS sequence"/>
</dbReference>
<feature type="non-terminal residue" evidence="8">
    <location>
        <position position="106"/>
    </location>
</feature>
<evidence type="ECO:0000256" key="6">
    <source>
        <dbReference type="RuleBase" id="RU365089"/>
    </source>
</evidence>
<keyword evidence="9" id="KW-1185">Reference proteome</keyword>
<keyword evidence="3 6" id="KW-0815">Transposition</keyword>
<feature type="region of interest" description="Disordered" evidence="7">
    <location>
        <begin position="56"/>
        <end position="80"/>
    </location>
</feature>
<dbReference type="GO" id="GO:0003677">
    <property type="term" value="F:DNA binding"/>
    <property type="evidence" value="ECO:0007669"/>
    <property type="project" value="UniProtKB-UniRule"/>
</dbReference>
<evidence type="ECO:0000313" key="8">
    <source>
        <dbReference type="EMBL" id="PST84559.1"/>
    </source>
</evidence>
<organism evidence="8 9">
    <name type="scientific">Pedobacter yulinensis</name>
    <dbReference type="NCBI Taxonomy" id="2126353"/>
    <lineage>
        <taxon>Bacteria</taxon>
        <taxon>Pseudomonadati</taxon>
        <taxon>Bacteroidota</taxon>
        <taxon>Sphingobacteriia</taxon>
        <taxon>Sphingobacteriales</taxon>
        <taxon>Sphingobacteriaceae</taxon>
        <taxon>Pedobacter</taxon>
    </lineage>
</organism>
<dbReference type="EMBL" id="PYLS01000003">
    <property type="protein sequence ID" value="PST84559.1"/>
    <property type="molecule type" value="Genomic_DNA"/>
</dbReference>
<dbReference type="PANTHER" id="PTHR33217:SF8">
    <property type="entry name" value="MUTATOR FAMILY TRANSPOSASE"/>
    <property type="match status" value="1"/>
</dbReference>
<reference evidence="8 9" key="1">
    <citation type="submission" date="2018-03" db="EMBL/GenBank/DDBJ databases">
        <authorList>
            <person name="Keele B.F."/>
        </authorList>
    </citation>
    <scope>NUCLEOTIDE SEQUENCE [LARGE SCALE GENOMIC DNA]</scope>
    <source>
        <strain evidence="8 9">YL28-9</strain>
    </source>
</reference>